<accession>A0AAV0H8A5</accession>
<name>A0AAV0H8A5_9ROSI</name>
<dbReference type="Proteomes" id="UP001154282">
    <property type="component" value="Unassembled WGS sequence"/>
</dbReference>
<gene>
    <name evidence="2" type="ORF">LITE_LOCUS3191</name>
</gene>
<dbReference type="EMBL" id="CAMGYJ010000002">
    <property type="protein sequence ID" value="CAI0381531.1"/>
    <property type="molecule type" value="Genomic_DNA"/>
</dbReference>
<proteinExistence type="predicted"/>
<comment type="caution">
    <text evidence="2">The sequence shown here is derived from an EMBL/GenBank/DDBJ whole genome shotgun (WGS) entry which is preliminary data.</text>
</comment>
<sequence>MADKSNLPGNNNPIDSRSKTHPSTKASIDDLCSCVSFLYPAPHKTRRLWGKSLPGQYLTSSESRSSATTLARWRTRTPRKPRRSRTNKPRRTRASSSDALLSPRGGGDAIYVNCICSISG</sequence>
<evidence type="ECO:0000313" key="2">
    <source>
        <dbReference type="EMBL" id="CAI0381531.1"/>
    </source>
</evidence>
<evidence type="ECO:0000313" key="3">
    <source>
        <dbReference type="Proteomes" id="UP001154282"/>
    </source>
</evidence>
<dbReference type="AlphaFoldDB" id="A0AAV0H8A5"/>
<keyword evidence="3" id="KW-1185">Reference proteome</keyword>
<feature type="region of interest" description="Disordered" evidence="1">
    <location>
        <begin position="53"/>
        <end position="108"/>
    </location>
</feature>
<feature type="compositionally biased region" description="Polar residues" evidence="1">
    <location>
        <begin position="57"/>
        <end position="69"/>
    </location>
</feature>
<reference evidence="2" key="1">
    <citation type="submission" date="2022-08" db="EMBL/GenBank/DDBJ databases">
        <authorList>
            <person name="Gutierrez-Valencia J."/>
        </authorList>
    </citation>
    <scope>NUCLEOTIDE SEQUENCE</scope>
</reference>
<feature type="compositionally biased region" description="Basic residues" evidence="1">
    <location>
        <begin position="73"/>
        <end position="93"/>
    </location>
</feature>
<protein>
    <submittedName>
        <fullName evidence="2">Uncharacterized protein</fullName>
    </submittedName>
</protein>
<feature type="compositionally biased region" description="Polar residues" evidence="1">
    <location>
        <begin position="7"/>
        <end position="26"/>
    </location>
</feature>
<evidence type="ECO:0000256" key="1">
    <source>
        <dbReference type="SAM" id="MobiDB-lite"/>
    </source>
</evidence>
<organism evidence="2 3">
    <name type="scientific">Linum tenue</name>
    <dbReference type="NCBI Taxonomy" id="586396"/>
    <lineage>
        <taxon>Eukaryota</taxon>
        <taxon>Viridiplantae</taxon>
        <taxon>Streptophyta</taxon>
        <taxon>Embryophyta</taxon>
        <taxon>Tracheophyta</taxon>
        <taxon>Spermatophyta</taxon>
        <taxon>Magnoliopsida</taxon>
        <taxon>eudicotyledons</taxon>
        <taxon>Gunneridae</taxon>
        <taxon>Pentapetalae</taxon>
        <taxon>rosids</taxon>
        <taxon>fabids</taxon>
        <taxon>Malpighiales</taxon>
        <taxon>Linaceae</taxon>
        <taxon>Linum</taxon>
    </lineage>
</organism>
<feature type="region of interest" description="Disordered" evidence="1">
    <location>
        <begin position="1"/>
        <end position="26"/>
    </location>
</feature>